<sequence>MEHHPKHAISKRRLILSREKRGLIFLIVMRFAQLVIGPAGSGKSTYCSYITKHFETQKQTAQVVNLDPAAEYFEYEPVADIRELIHLDDAMEDEDLKFGPNGGLVFCMEYLLENKDWLQEQLGDDDEDYILFDCPGQIELYTHMTVMKDLVEVLQNWNFRVCGVFILDSQFMIDGAKFLAGTMTALSVMVNLVIPHINILSKIDLLGKQSRKKLE</sequence>
<dbReference type="EMBL" id="KZ308717">
    <property type="protein sequence ID" value="KAG8233425.1"/>
    <property type="molecule type" value="Genomic_DNA"/>
</dbReference>
<evidence type="ECO:0000313" key="9">
    <source>
        <dbReference type="EMBL" id="KAG8233425.1"/>
    </source>
</evidence>
<comment type="caution">
    <text evidence="9">The sequence shown here is derived from an EMBL/GenBank/DDBJ whole genome shotgun (WGS) entry which is preliminary data.</text>
</comment>
<accession>A0A8K0KEI0</accession>
<dbReference type="GO" id="GO:0005525">
    <property type="term" value="F:GTP binding"/>
    <property type="evidence" value="ECO:0007669"/>
    <property type="project" value="UniProtKB-KW"/>
</dbReference>
<name>A0A8K0KEI0_LADFU</name>
<keyword evidence="8" id="KW-1133">Transmembrane helix</keyword>
<dbReference type="SUPFAM" id="SSF52540">
    <property type="entry name" value="P-loop containing nucleoside triphosphate hydrolases"/>
    <property type="match status" value="1"/>
</dbReference>
<dbReference type="InterPro" id="IPR027417">
    <property type="entry name" value="P-loop_NTPase"/>
</dbReference>
<proteinExistence type="inferred from homology"/>
<dbReference type="OrthoDB" id="5839at2759"/>
<evidence type="ECO:0000313" key="10">
    <source>
        <dbReference type="Proteomes" id="UP000792457"/>
    </source>
</evidence>
<evidence type="ECO:0000256" key="5">
    <source>
        <dbReference type="ARBA" id="ARBA00022801"/>
    </source>
</evidence>
<comment type="subunit">
    <text evidence="7">Binds to RNA polymerase II (RNAPII).</text>
</comment>
<comment type="similarity">
    <text evidence="2 7">Belongs to the GPN-loop GTPase family.</text>
</comment>
<dbReference type="Gene3D" id="3.40.50.300">
    <property type="entry name" value="P-loop containing nucleotide triphosphate hydrolases"/>
    <property type="match status" value="1"/>
</dbReference>
<evidence type="ECO:0000256" key="8">
    <source>
        <dbReference type="SAM" id="Phobius"/>
    </source>
</evidence>
<dbReference type="AlphaFoldDB" id="A0A8K0KEI0"/>
<dbReference type="GO" id="GO:0003924">
    <property type="term" value="F:GTPase activity"/>
    <property type="evidence" value="ECO:0007669"/>
    <property type="project" value="TreeGrafter"/>
</dbReference>
<comment type="function">
    <text evidence="7">Small GTPase required for proper nuclear import of RNA polymerase II and III (RNAPII and RNAPIII). May act at an RNAP assembly step prior to nuclear import.</text>
</comment>
<evidence type="ECO:0000256" key="4">
    <source>
        <dbReference type="ARBA" id="ARBA00022741"/>
    </source>
</evidence>
<organism evidence="9 10">
    <name type="scientific">Ladona fulva</name>
    <name type="common">Scarce chaser dragonfly</name>
    <name type="synonym">Libellula fulva</name>
    <dbReference type="NCBI Taxonomy" id="123851"/>
    <lineage>
        <taxon>Eukaryota</taxon>
        <taxon>Metazoa</taxon>
        <taxon>Ecdysozoa</taxon>
        <taxon>Arthropoda</taxon>
        <taxon>Hexapoda</taxon>
        <taxon>Insecta</taxon>
        <taxon>Pterygota</taxon>
        <taxon>Palaeoptera</taxon>
        <taxon>Odonata</taxon>
        <taxon>Epiprocta</taxon>
        <taxon>Anisoptera</taxon>
        <taxon>Libelluloidea</taxon>
        <taxon>Libellulidae</taxon>
        <taxon>Ladona</taxon>
    </lineage>
</organism>
<evidence type="ECO:0000256" key="6">
    <source>
        <dbReference type="ARBA" id="ARBA00023134"/>
    </source>
</evidence>
<comment type="function">
    <text evidence="1">Small GTPase required for proper localization of RNA polymerase II (RNAPII). May act at an RNAP assembly step prior to nuclear import.</text>
</comment>
<dbReference type="InterPro" id="IPR004130">
    <property type="entry name" value="Gpn"/>
</dbReference>
<gene>
    <name evidence="9" type="ORF">J437_LFUL013419</name>
</gene>
<protein>
    <recommendedName>
        <fullName evidence="3 7">GPN-loop GTPase 3</fullName>
    </recommendedName>
</protein>
<dbReference type="Proteomes" id="UP000792457">
    <property type="component" value="Unassembled WGS sequence"/>
</dbReference>
<feature type="non-terminal residue" evidence="9">
    <location>
        <position position="1"/>
    </location>
</feature>
<keyword evidence="8" id="KW-0472">Membrane</keyword>
<evidence type="ECO:0000256" key="1">
    <source>
        <dbReference type="ARBA" id="ARBA00002411"/>
    </source>
</evidence>
<evidence type="ECO:0000256" key="3">
    <source>
        <dbReference type="ARBA" id="ARBA00014587"/>
    </source>
</evidence>
<dbReference type="PANTHER" id="PTHR21231">
    <property type="entry name" value="XPA-BINDING PROTEIN 1-RELATED"/>
    <property type="match status" value="1"/>
</dbReference>
<reference evidence="9" key="2">
    <citation type="submission" date="2017-10" db="EMBL/GenBank/DDBJ databases">
        <title>Ladona fulva Genome sequencing and assembly.</title>
        <authorList>
            <person name="Murali S."/>
            <person name="Richards S."/>
            <person name="Bandaranaike D."/>
            <person name="Bellair M."/>
            <person name="Blankenburg K."/>
            <person name="Chao H."/>
            <person name="Dinh H."/>
            <person name="Doddapaneni H."/>
            <person name="Dugan-Rocha S."/>
            <person name="Elkadiri S."/>
            <person name="Gnanaolivu R."/>
            <person name="Hernandez B."/>
            <person name="Skinner E."/>
            <person name="Javaid M."/>
            <person name="Lee S."/>
            <person name="Li M."/>
            <person name="Ming W."/>
            <person name="Munidasa M."/>
            <person name="Muniz J."/>
            <person name="Nguyen L."/>
            <person name="Hughes D."/>
            <person name="Osuji N."/>
            <person name="Pu L.-L."/>
            <person name="Puazo M."/>
            <person name="Qu C."/>
            <person name="Quiroz J."/>
            <person name="Raj R."/>
            <person name="Weissenberger G."/>
            <person name="Xin Y."/>
            <person name="Zou X."/>
            <person name="Han Y."/>
            <person name="Worley K."/>
            <person name="Muzny D."/>
            <person name="Gibbs R."/>
        </authorList>
    </citation>
    <scope>NUCLEOTIDE SEQUENCE</scope>
    <source>
        <strain evidence="9">Sampled in the wild</strain>
    </source>
</reference>
<dbReference type="CDD" id="cd17872">
    <property type="entry name" value="GPN3"/>
    <property type="match status" value="1"/>
</dbReference>
<reference evidence="9" key="1">
    <citation type="submission" date="2013-04" db="EMBL/GenBank/DDBJ databases">
        <authorList>
            <person name="Qu J."/>
            <person name="Murali S.C."/>
            <person name="Bandaranaike D."/>
            <person name="Bellair M."/>
            <person name="Blankenburg K."/>
            <person name="Chao H."/>
            <person name="Dinh H."/>
            <person name="Doddapaneni H."/>
            <person name="Downs B."/>
            <person name="Dugan-Rocha S."/>
            <person name="Elkadiri S."/>
            <person name="Gnanaolivu R.D."/>
            <person name="Hernandez B."/>
            <person name="Javaid M."/>
            <person name="Jayaseelan J.C."/>
            <person name="Lee S."/>
            <person name="Li M."/>
            <person name="Ming W."/>
            <person name="Munidasa M."/>
            <person name="Muniz J."/>
            <person name="Nguyen L."/>
            <person name="Ongeri F."/>
            <person name="Osuji N."/>
            <person name="Pu L.-L."/>
            <person name="Puazo M."/>
            <person name="Qu C."/>
            <person name="Quiroz J."/>
            <person name="Raj R."/>
            <person name="Weissenberger G."/>
            <person name="Xin Y."/>
            <person name="Zou X."/>
            <person name="Han Y."/>
            <person name="Richards S."/>
            <person name="Worley K."/>
            <person name="Muzny D."/>
            <person name="Gibbs R."/>
        </authorList>
    </citation>
    <scope>NUCLEOTIDE SEQUENCE</scope>
    <source>
        <strain evidence="9">Sampled in the wild</strain>
    </source>
</reference>
<dbReference type="InterPro" id="IPR030228">
    <property type="entry name" value="Gpn3"/>
</dbReference>
<keyword evidence="4 7" id="KW-0547">Nucleotide-binding</keyword>
<keyword evidence="6 7" id="KW-0342">GTP-binding</keyword>
<keyword evidence="10" id="KW-1185">Reference proteome</keyword>
<keyword evidence="5 7" id="KW-0378">Hydrolase</keyword>
<keyword evidence="8" id="KW-0812">Transmembrane</keyword>
<evidence type="ECO:0000256" key="7">
    <source>
        <dbReference type="RuleBase" id="RU365059"/>
    </source>
</evidence>
<dbReference type="Pfam" id="PF03029">
    <property type="entry name" value="ATP_bind_1"/>
    <property type="match status" value="1"/>
</dbReference>
<evidence type="ECO:0000256" key="2">
    <source>
        <dbReference type="ARBA" id="ARBA00005290"/>
    </source>
</evidence>
<feature type="transmembrane region" description="Helical" evidence="8">
    <location>
        <begin position="21"/>
        <end position="40"/>
    </location>
</feature>
<dbReference type="PANTHER" id="PTHR21231:SF7">
    <property type="entry name" value="GPN-LOOP GTPASE 3"/>
    <property type="match status" value="1"/>
</dbReference>